<organism evidence="2 3">
    <name type="scientific">Burkholderia paludis</name>
    <dbReference type="NCBI Taxonomy" id="1506587"/>
    <lineage>
        <taxon>Bacteria</taxon>
        <taxon>Pseudomonadati</taxon>
        <taxon>Pseudomonadota</taxon>
        <taxon>Betaproteobacteria</taxon>
        <taxon>Burkholderiales</taxon>
        <taxon>Burkholderiaceae</taxon>
        <taxon>Burkholderia</taxon>
        <taxon>Burkholderia cepacia complex</taxon>
    </lineage>
</organism>
<dbReference type="EMBL" id="CABVQD010000061">
    <property type="protein sequence ID" value="VWC48030.1"/>
    <property type="molecule type" value="Genomic_DNA"/>
</dbReference>
<name>A0A6J5FA49_9BURK</name>
<dbReference type="Proteomes" id="UP000494330">
    <property type="component" value="Unassembled WGS sequence"/>
</dbReference>
<protein>
    <submittedName>
        <fullName evidence="2">Uncharacterized protein</fullName>
    </submittedName>
</protein>
<dbReference type="AlphaFoldDB" id="A0A6J5FA49"/>
<evidence type="ECO:0000313" key="2">
    <source>
        <dbReference type="EMBL" id="VWC48030.1"/>
    </source>
</evidence>
<reference evidence="2 3" key="1">
    <citation type="submission" date="2019-09" db="EMBL/GenBank/DDBJ databases">
        <authorList>
            <person name="Depoorter E."/>
        </authorList>
    </citation>
    <scope>NUCLEOTIDE SEQUENCE [LARGE SCALE GENOMIC DNA]</scope>
    <source>
        <strain evidence="2">LMG 30113</strain>
    </source>
</reference>
<evidence type="ECO:0000313" key="3">
    <source>
        <dbReference type="Proteomes" id="UP000494330"/>
    </source>
</evidence>
<sequence>MRPRAGPPTGLRKLANAAARICRAVFGETPRALSSSGLHWSKPVFCSSSGTVTVVRDAIFTSSVAASRCARLRILRKCSRIARKSLSDGFPEAMLAAACARFRSMGGKASTASTLSHPVASNWSASNSLMRSAYSVSRSPSTVTEKLPSRATLTFGRAFSRRLRDQSSTETTRSAALGRSLPLRRCSFSSASTHSRGPESSSASYSHGSYSSGSALSHSKGERSSLRTSPTSTFRVSQRLWRVALIDPAKIRTASEPSISMHFAWTGRGVRPVTARTKECVFGR</sequence>
<feature type="compositionally biased region" description="Low complexity" evidence="1">
    <location>
        <begin position="200"/>
        <end position="218"/>
    </location>
</feature>
<feature type="region of interest" description="Disordered" evidence="1">
    <location>
        <begin position="188"/>
        <end position="230"/>
    </location>
</feature>
<gene>
    <name evidence="2" type="ORF">BPA30113_07482</name>
</gene>
<proteinExistence type="predicted"/>
<evidence type="ECO:0000256" key="1">
    <source>
        <dbReference type="SAM" id="MobiDB-lite"/>
    </source>
</evidence>
<keyword evidence="3" id="KW-1185">Reference proteome</keyword>
<feature type="compositionally biased region" description="Polar residues" evidence="1">
    <location>
        <begin position="188"/>
        <end position="199"/>
    </location>
</feature>
<accession>A0A6J5FA49</accession>